<dbReference type="InterPro" id="IPR041881">
    <property type="entry name" value="PqqD_sf"/>
</dbReference>
<reference evidence="1 2" key="1">
    <citation type="submission" date="2020-08" db="EMBL/GenBank/DDBJ databases">
        <title>Sequencing the genomes of 1000 actinobacteria strains.</title>
        <authorList>
            <person name="Klenk H.-P."/>
        </authorList>
    </citation>
    <scope>NUCLEOTIDE SEQUENCE [LARGE SCALE GENOMIC DNA]</scope>
    <source>
        <strain evidence="1 2">DSM 23694</strain>
    </source>
</reference>
<protein>
    <recommendedName>
        <fullName evidence="3">PqqD family protein</fullName>
    </recommendedName>
</protein>
<evidence type="ECO:0000313" key="2">
    <source>
        <dbReference type="Proteomes" id="UP000523863"/>
    </source>
</evidence>
<dbReference type="InterPro" id="IPR008792">
    <property type="entry name" value="PQQD"/>
</dbReference>
<evidence type="ECO:0000313" key="1">
    <source>
        <dbReference type="EMBL" id="MBB5598221.1"/>
    </source>
</evidence>
<keyword evidence="2" id="KW-1185">Reference proteome</keyword>
<name>A0A7W9DBK9_9MICC</name>
<dbReference type="AlphaFoldDB" id="A0A7W9DBK9"/>
<comment type="caution">
    <text evidence="1">The sequence shown here is derived from an EMBL/GenBank/DDBJ whole genome shotgun (WGS) entry which is preliminary data.</text>
</comment>
<sequence>MMTTIRYKIMPDCAFEYFKSETPTALVVCATPGSRAMVLSSTGTLIWDALTREFQTESDIVIAISEQAGVSPDVISDDVRETLTSLHESGLIEQG</sequence>
<evidence type="ECO:0008006" key="3">
    <source>
        <dbReference type="Google" id="ProtNLM"/>
    </source>
</evidence>
<accession>A0A7W9DBK9</accession>
<dbReference type="Pfam" id="PF05402">
    <property type="entry name" value="PqqD"/>
    <property type="match status" value="1"/>
</dbReference>
<proteinExistence type="predicted"/>
<dbReference type="Gene3D" id="1.10.10.1150">
    <property type="entry name" value="Coenzyme PQQ synthesis protein D (PqqD)"/>
    <property type="match status" value="1"/>
</dbReference>
<organism evidence="1 2">
    <name type="scientific">Neomicrococcus lactis</name>
    <dbReference type="NCBI Taxonomy" id="732241"/>
    <lineage>
        <taxon>Bacteria</taxon>
        <taxon>Bacillati</taxon>
        <taxon>Actinomycetota</taxon>
        <taxon>Actinomycetes</taxon>
        <taxon>Micrococcales</taxon>
        <taxon>Micrococcaceae</taxon>
        <taxon>Neomicrococcus</taxon>
    </lineage>
</organism>
<dbReference type="EMBL" id="JACHBL010000001">
    <property type="protein sequence ID" value="MBB5598221.1"/>
    <property type="molecule type" value="Genomic_DNA"/>
</dbReference>
<gene>
    <name evidence="1" type="ORF">BKA12_001301</name>
</gene>
<dbReference type="Proteomes" id="UP000523863">
    <property type="component" value="Unassembled WGS sequence"/>
</dbReference>